<dbReference type="Proteomes" id="UP001252207">
    <property type="component" value="Unassembled WGS sequence"/>
</dbReference>
<protein>
    <submittedName>
        <fullName evidence="2">Arc family DNA-binding protein</fullName>
    </submittedName>
</protein>
<dbReference type="InterPro" id="IPR013321">
    <property type="entry name" value="Arc_rbn_hlx_hlx"/>
</dbReference>
<dbReference type="SUPFAM" id="SSF47598">
    <property type="entry name" value="Ribbon-helix-helix"/>
    <property type="match status" value="1"/>
</dbReference>
<accession>A0ABU2J083</accession>
<dbReference type="RefSeq" id="WP_210789340.1">
    <property type="nucleotide sequence ID" value="NZ_CP145912.1"/>
</dbReference>
<feature type="domain" description="Arc-like DNA binding" evidence="1">
    <location>
        <begin position="9"/>
        <end position="45"/>
    </location>
</feature>
<gene>
    <name evidence="2" type="ORF">NLX89_13890</name>
</gene>
<dbReference type="GO" id="GO:0003677">
    <property type="term" value="F:DNA binding"/>
    <property type="evidence" value="ECO:0007669"/>
    <property type="project" value="UniProtKB-KW"/>
</dbReference>
<sequence>MKEAKPSVFPLRMPDNIKLAIKSKADKEGLSINAAIIQRLVQSLQGDEKNDSNAAV</sequence>
<dbReference type="InterPro" id="IPR010985">
    <property type="entry name" value="Ribbon_hlx_hlx"/>
</dbReference>
<evidence type="ECO:0000313" key="2">
    <source>
        <dbReference type="EMBL" id="MDT0134429.1"/>
    </source>
</evidence>
<organism evidence="2 3">
    <name type="scientific">Providencia huaxiensis</name>
    <dbReference type="NCBI Taxonomy" id="2027290"/>
    <lineage>
        <taxon>Bacteria</taxon>
        <taxon>Pseudomonadati</taxon>
        <taxon>Pseudomonadota</taxon>
        <taxon>Gammaproteobacteria</taxon>
        <taxon>Enterobacterales</taxon>
        <taxon>Morganellaceae</taxon>
        <taxon>Providencia</taxon>
    </lineage>
</organism>
<name>A0ABU2J083_9GAMM</name>
<dbReference type="InterPro" id="IPR005569">
    <property type="entry name" value="Arc_DNA-bd_dom"/>
</dbReference>
<keyword evidence="3" id="KW-1185">Reference proteome</keyword>
<evidence type="ECO:0000313" key="3">
    <source>
        <dbReference type="Proteomes" id="UP001252207"/>
    </source>
</evidence>
<dbReference type="EMBL" id="JANAVW010000001">
    <property type="protein sequence ID" value="MDT0134429.1"/>
    <property type="molecule type" value="Genomic_DNA"/>
</dbReference>
<comment type="caution">
    <text evidence="2">The sequence shown here is derived from an EMBL/GenBank/DDBJ whole genome shotgun (WGS) entry which is preliminary data.</text>
</comment>
<dbReference type="Pfam" id="PF03869">
    <property type="entry name" value="Arc"/>
    <property type="match status" value="1"/>
</dbReference>
<proteinExistence type="predicted"/>
<evidence type="ECO:0000259" key="1">
    <source>
        <dbReference type="Pfam" id="PF03869"/>
    </source>
</evidence>
<keyword evidence="2" id="KW-0238">DNA-binding</keyword>
<dbReference type="GeneID" id="89490853"/>
<reference evidence="2 3" key="1">
    <citation type="submission" date="2022-06" db="EMBL/GenBank/DDBJ databases">
        <title>Chromosome and plasmid sequencings of Enterobacteriales species co-exiting double carbapenemases.</title>
        <authorList>
            <person name="Fu Y."/>
        </authorList>
    </citation>
    <scope>NUCLEOTIDE SEQUENCE [LARGE SCALE GENOMIC DNA]</scope>
    <source>
        <strain evidence="2 3">21030615019</strain>
    </source>
</reference>
<dbReference type="Gene3D" id="1.10.1220.10">
    <property type="entry name" value="Met repressor-like"/>
    <property type="match status" value="1"/>
</dbReference>